<proteinExistence type="inferred from homology"/>
<evidence type="ECO:0000259" key="5">
    <source>
        <dbReference type="PROSITE" id="PS50931"/>
    </source>
</evidence>
<dbReference type="NCBIfam" id="NF047710">
    <property type="entry name" value="TransRegCitRGProt"/>
    <property type="match status" value="1"/>
</dbReference>
<dbReference type="Gene3D" id="1.10.10.10">
    <property type="entry name" value="Winged helix-like DNA-binding domain superfamily/Winged helix DNA-binding domain"/>
    <property type="match status" value="1"/>
</dbReference>
<evidence type="ECO:0000256" key="3">
    <source>
        <dbReference type="ARBA" id="ARBA00023125"/>
    </source>
</evidence>
<evidence type="ECO:0000313" key="7">
    <source>
        <dbReference type="Proteomes" id="UP000002069"/>
    </source>
</evidence>
<feature type="domain" description="HTH lysR-type" evidence="5">
    <location>
        <begin position="24"/>
        <end position="81"/>
    </location>
</feature>
<dbReference type="Pfam" id="PF00126">
    <property type="entry name" value="HTH_1"/>
    <property type="match status" value="1"/>
</dbReference>
<evidence type="ECO:0000256" key="1">
    <source>
        <dbReference type="ARBA" id="ARBA00009437"/>
    </source>
</evidence>
<accession>C9XYN5</accession>
<dbReference type="PANTHER" id="PTHR30118">
    <property type="entry name" value="HTH-TYPE TRANSCRIPTIONAL REGULATOR LEUO-RELATED"/>
    <property type="match status" value="1"/>
</dbReference>
<comment type="similarity">
    <text evidence="1">Belongs to the LysR transcriptional regulatory family.</text>
</comment>
<dbReference type="KEGG" id="ctu:CTU_12400"/>
<dbReference type="InterPro" id="IPR036388">
    <property type="entry name" value="WH-like_DNA-bd_sf"/>
</dbReference>
<dbReference type="Proteomes" id="UP000002069">
    <property type="component" value="Chromosome"/>
</dbReference>
<keyword evidence="4" id="KW-0804">Transcription</keyword>
<dbReference type="PATRIC" id="fig|693216.3.peg.1178"/>
<dbReference type="SUPFAM" id="SSF46785">
    <property type="entry name" value="Winged helix' DNA-binding domain"/>
    <property type="match status" value="1"/>
</dbReference>
<reference evidence="7" key="2">
    <citation type="journal article" date="2011" name="J. Bacteriol.">
        <title>Complete genome sequence of Cronobacter turicensis LMG 23827, a food-borne pathogen causing deaths in neonates.</title>
        <authorList>
            <person name="Stephan R."/>
            <person name="Lehner A."/>
            <person name="Tischler P."/>
            <person name="Rattei T."/>
        </authorList>
    </citation>
    <scope>NUCLEOTIDE SEQUENCE [LARGE SCALE GENOMIC DNA]</scope>
    <source>
        <strain evidence="7">DSM 18703 / CCUG 55852 / LMG 23827 / z3032</strain>
    </source>
</reference>
<gene>
    <name evidence="6" type="primary">ybdO</name>
    <name evidence="6" type="ordered locus">Ctu_12400</name>
</gene>
<keyword evidence="3" id="KW-0238">DNA-binding</keyword>
<dbReference type="GO" id="GO:0003677">
    <property type="term" value="F:DNA binding"/>
    <property type="evidence" value="ECO:0007669"/>
    <property type="project" value="UniProtKB-KW"/>
</dbReference>
<dbReference type="InterPro" id="IPR050389">
    <property type="entry name" value="LysR-type_TF"/>
</dbReference>
<evidence type="ECO:0000256" key="2">
    <source>
        <dbReference type="ARBA" id="ARBA00023015"/>
    </source>
</evidence>
<dbReference type="GO" id="GO:0003700">
    <property type="term" value="F:DNA-binding transcription factor activity"/>
    <property type="evidence" value="ECO:0007669"/>
    <property type="project" value="InterPro"/>
</dbReference>
<dbReference type="InterPro" id="IPR036390">
    <property type="entry name" value="WH_DNA-bd_sf"/>
</dbReference>
<protein>
    <submittedName>
        <fullName evidence="6">Uncharacterized HTH-type transcriptional regulator ybdO</fullName>
    </submittedName>
</protein>
<dbReference type="InterPro" id="IPR000847">
    <property type="entry name" value="LysR_HTH_N"/>
</dbReference>
<evidence type="ECO:0000256" key="4">
    <source>
        <dbReference type="ARBA" id="ARBA00023163"/>
    </source>
</evidence>
<sequence>MTHKNPFSSRCEAVMANLQDLKKFDLNLLVIFECIYLYRSVSKAAEALFLTPSAISQSLQRLRNQLNDPLFVRSGKGITPTTVGTNLHHYLEDNLNQLEQTINMMQGAPLRKNFVLYCPPALAADHLPGLVSAFREHYDFELEHYDTSLASETAEDLLAYRKADLIIGMAPVTSHSVICKHCFSEETVLVCSENHPRLGDHADDAALAQEKFTLFNGTAEGQKHYHVKSGELIGERQIAFTSNSLSSIMAIIGSTDFIGILPAPALRRYRQVFGLRPVKLNFSLPHYDYYLIYNRASLTNASFVSFVSLIEQHFLRDVPAAQSRSAASPDQPTL</sequence>
<dbReference type="EMBL" id="FN543093">
    <property type="protein sequence ID" value="CBA29088.1"/>
    <property type="molecule type" value="Genomic_DNA"/>
</dbReference>
<evidence type="ECO:0000313" key="6">
    <source>
        <dbReference type="EMBL" id="CBA29088.1"/>
    </source>
</evidence>
<dbReference type="HOGENOM" id="CLU_039613_39_5_6"/>
<name>C9XYN5_CROTZ</name>
<dbReference type="PROSITE" id="PS50931">
    <property type="entry name" value="HTH_LYSR"/>
    <property type="match status" value="1"/>
</dbReference>
<dbReference type="AlphaFoldDB" id="C9XYN5"/>
<dbReference type="Gene3D" id="3.40.190.10">
    <property type="entry name" value="Periplasmic binding protein-like II"/>
    <property type="match status" value="2"/>
</dbReference>
<organism evidence="6 7">
    <name type="scientific">Cronobacter turicensis (strain DSM 18703 / CCUG 55852 / LMG 23827 / z3032)</name>
    <dbReference type="NCBI Taxonomy" id="693216"/>
    <lineage>
        <taxon>Bacteria</taxon>
        <taxon>Pseudomonadati</taxon>
        <taxon>Pseudomonadota</taxon>
        <taxon>Gammaproteobacteria</taxon>
        <taxon>Enterobacterales</taxon>
        <taxon>Enterobacteriaceae</taxon>
        <taxon>Cronobacter</taxon>
    </lineage>
</organism>
<dbReference type="SUPFAM" id="SSF53850">
    <property type="entry name" value="Periplasmic binding protein-like II"/>
    <property type="match status" value="1"/>
</dbReference>
<keyword evidence="2" id="KW-0805">Transcription regulation</keyword>
<dbReference type="Pfam" id="PF03466">
    <property type="entry name" value="LysR_substrate"/>
    <property type="match status" value="1"/>
</dbReference>
<dbReference type="InterPro" id="IPR005119">
    <property type="entry name" value="LysR_subst-bd"/>
</dbReference>
<reference evidence="6 7" key="1">
    <citation type="journal article" date="2010" name="J. Bacteriol.">
        <title>Complete Genome Sequence of Cronobacter turicensis LMG 23827, a foodborne pathogen causing deaths in neonates.</title>
        <authorList>
            <person name="Stephan R."/>
            <person name="Lehner A."/>
            <person name="Tischler P."/>
            <person name="Rattei T."/>
        </authorList>
    </citation>
    <scope>NUCLEOTIDE SEQUENCE [LARGE SCALE GENOMIC DNA]</scope>
    <source>
        <strain evidence="7">DSM 18703 / CCUG 55852 / LMG 23827 / z3032</strain>
    </source>
</reference>
<dbReference type="PANTHER" id="PTHR30118:SF14">
    <property type="entry name" value="LYSR FAMILY TRANSCRIPTIONAL REGULATOR"/>
    <property type="match status" value="1"/>
</dbReference>
<keyword evidence="7" id="KW-1185">Reference proteome</keyword>